<evidence type="ECO:0000313" key="4">
    <source>
        <dbReference type="Proteomes" id="UP001392437"/>
    </source>
</evidence>
<dbReference type="InterPro" id="IPR052895">
    <property type="entry name" value="HetReg/Transcr_Mod"/>
</dbReference>
<dbReference type="Pfam" id="PF06985">
    <property type="entry name" value="HET"/>
    <property type="match status" value="1"/>
</dbReference>
<dbReference type="Pfam" id="PF26639">
    <property type="entry name" value="Het-6_barrel"/>
    <property type="match status" value="1"/>
</dbReference>
<keyword evidence="1" id="KW-1133">Transmembrane helix</keyword>
<reference evidence="3 4" key="1">
    <citation type="submission" date="2023-01" db="EMBL/GenBank/DDBJ databases">
        <title>Analysis of 21 Apiospora genomes using comparative genomics revels a genus with tremendous synthesis potential of carbohydrate active enzymes and secondary metabolites.</title>
        <authorList>
            <person name="Sorensen T."/>
        </authorList>
    </citation>
    <scope>NUCLEOTIDE SEQUENCE [LARGE SCALE GENOMIC DNA]</scope>
    <source>
        <strain evidence="3 4">CBS 117206</strain>
    </source>
</reference>
<keyword evidence="1" id="KW-0472">Membrane</keyword>
<dbReference type="Proteomes" id="UP001392437">
    <property type="component" value="Unassembled WGS sequence"/>
</dbReference>
<evidence type="ECO:0000256" key="1">
    <source>
        <dbReference type="SAM" id="Phobius"/>
    </source>
</evidence>
<keyword evidence="1" id="KW-0812">Transmembrane</keyword>
<protein>
    <recommendedName>
        <fullName evidence="2">Heterokaryon incompatibility domain-containing protein</fullName>
    </recommendedName>
</protein>
<proteinExistence type="predicted"/>
<keyword evidence="4" id="KW-1185">Reference proteome</keyword>
<comment type="caution">
    <text evidence="3">The sequence shown here is derived from an EMBL/GenBank/DDBJ whole genome shotgun (WGS) entry which is preliminary data.</text>
</comment>
<dbReference type="InterPro" id="IPR010730">
    <property type="entry name" value="HET"/>
</dbReference>
<dbReference type="PANTHER" id="PTHR24148">
    <property type="entry name" value="ANKYRIN REPEAT DOMAIN-CONTAINING PROTEIN 39 HOMOLOG-RELATED"/>
    <property type="match status" value="1"/>
</dbReference>
<evidence type="ECO:0000259" key="2">
    <source>
        <dbReference type="Pfam" id="PF06985"/>
    </source>
</evidence>
<feature type="domain" description="Heterokaryon incompatibility" evidence="2">
    <location>
        <begin position="74"/>
        <end position="268"/>
    </location>
</feature>
<evidence type="ECO:0000313" key="3">
    <source>
        <dbReference type="EMBL" id="KAK8096030.1"/>
    </source>
</evidence>
<sequence>MSRRFLAQQTRSLYSKLPINSSTARLVTIQPPESRRSSLQHGVVSGGAALPNGSTQFLVCEIDEFDVNDVATPYKALSYSWEDGDDQGTVYIMCNATAVQVSTHLYKALVRLRSDTEPVKVWVDSLCINQKDNSERTHQVKIMREIYQNSSEVVVWLGDSKEHDNLLPTCTRSLLDIDYLFDWCGDKRDFSKLEAYYDPDSARLRRFYFDDFTRDIFGALCMVHALAAGIFAFQIPAFRNLEEAAPIMRGFEAIAGKSWWERVWVVQEVVVAERVTVMYGKTSVPWEMLCKAADQLNRSQQNCHLDSMYPYLRKGQALADFARLVTDIESTRKIWRSRTPLVLLQLLRKFRSRKASDPKDKVFALLGLVQFWAGHQPMHADYNHSIESTFLGTMMMLISSMKSLSVLAGSTGRSYLRASRAPSWVIDWGFPAEANEYTRLKSIILYSAGGGLQGNVRLHGGGILESPAYWVGKVATLGEELVVEAATRMRGTVSSWEKLLLAYVLDSSLRGLSRAEDFWRTLIGDVEYVLEDGQPIQEGDDGTDEFHRASSDAQLGWDQWRSSDKQYNRKTSLIGDNHWQEPPELTENARRRNAFNYALCCASGGRRFFITEEGRIGIGPKDMRVGDDVAILCGSQVPFVLRQSPRKPRPCQNAMPETLFTKNQQQQYISAGRDANEELLQTLKGDDARVCNRVHWPCYTIVGDAYVHGVMDEAQNSGREQSTVYLV</sequence>
<dbReference type="EMBL" id="JAQQWP010000011">
    <property type="protein sequence ID" value="KAK8096030.1"/>
    <property type="molecule type" value="Genomic_DNA"/>
</dbReference>
<dbReference type="AlphaFoldDB" id="A0AAW0Q902"/>
<gene>
    <name evidence="3" type="ORF">PG999_014052</name>
</gene>
<feature type="transmembrane region" description="Helical" evidence="1">
    <location>
        <begin position="216"/>
        <end position="238"/>
    </location>
</feature>
<name>A0AAW0Q902_9PEZI</name>
<organism evidence="3 4">
    <name type="scientific">Apiospora kogelbergensis</name>
    <dbReference type="NCBI Taxonomy" id="1337665"/>
    <lineage>
        <taxon>Eukaryota</taxon>
        <taxon>Fungi</taxon>
        <taxon>Dikarya</taxon>
        <taxon>Ascomycota</taxon>
        <taxon>Pezizomycotina</taxon>
        <taxon>Sordariomycetes</taxon>
        <taxon>Xylariomycetidae</taxon>
        <taxon>Amphisphaeriales</taxon>
        <taxon>Apiosporaceae</taxon>
        <taxon>Apiospora</taxon>
    </lineage>
</organism>
<dbReference type="PANTHER" id="PTHR24148:SF73">
    <property type="entry name" value="HET DOMAIN PROTEIN (AFU_ORTHOLOGUE AFUA_8G01020)"/>
    <property type="match status" value="1"/>
</dbReference>
<accession>A0AAW0Q902</accession>